<dbReference type="SUPFAM" id="SSF52540">
    <property type="entry name" value="P-loop containing nucleoside triphosphate hydrolases"/>
    <property type="match status" value="1"/>
</dbReference>
<dbReference type="EMBL" id="MHWW01000019">
    <property type="protein sequence ID" value="OHB14540.1"/>
    <property type="molecule type" value="Genomic_DNA"/>
</dbReference>
<organism evidence="1 2">
    <name type="scientific">Candidatus Zambryskibacteria bacterium RIFOXYC1_FULL_39_10</name>
    <dbReference type="NCBI Taxonomy" id="1802779"/>
    <lineage>
        <taxon>Bacteria</taxon>
        <taxon>Candidatus Zambryskiibacteriota</taxon>
    </lineage>
</organism>
<evidence type="ECO:0000313" key="1">
    <source>
        <dbReference type="EMBL" id="OHB14540.1"/>
    </source>
</evidence>
<dbReference type="InterPro" id="IPR027417">
    <property type="entry name" value="P-loop_NTPase"/>
</dbReference>
<proteinExistence type="predicted"/>
<evidence type="ECO:0000313" key="2">
    <source>
        <dbReference type="Proteomes" id="UP000177697"/>
    </source>
</evidence>
<dbReference type="Proteomes" id="UP000177697">
    <property type="component" value="Unassembled WGS sequence"/>
</dbReference>
<protein>
    <recommendedName>
        <fullName evidence="3">DNA polymerase III delta N-terminal domain-containing protein</fullName>
    </recommendedName>
</protein>
<dbReference type="Gene3D" id="3.40.50.300">
    <property type="entry name" value="P-loop containing nucleotide triphosphate hydrolases"/>
    <property type="match status" value="1"/>
</dbReference>
<accession>A0A1G2UYT6</accession>
<name>A0A1G2UYT6_9BACT</name>
<dbReference type="AlphaFoldDB" id="A0A1G2UYT6"/>
<comment type="caution">
    <text evidence="1">The sequence shown here is derived from an EMBL/GenBank/DDBJ whole genome shotgun (WGS) entry which is preliminary data.</text>
</comment>
<reference evidence="1 2" key="1">
    <citation type="journal article" date="2016" name="Nat. Commun.">
        <title>Thousands of microbial genomes shed light on interconnected biogeochemical processes in an aquifer system.</title>
        <authorList>
            <person name="Anantharaman K."/>
            <person name="Brown C.T."/>
            <person name="Hug L.A."/>
            <person name="Sharon I."/>
            <person name="Castelle C.J."/>
            <person name="Probst A.J."/>
            <person name="Thomas B.C."/>
            <person name="Singh A."/>
            <person name="Wilkins M.J."/>
            <person name="Karaoz U."/>
            <person name="Brodie E.L."/>
            <person name="Williams K.H."/>
            <person name="Hubbard S.S."/>
            <person name="Banfield J.F."/>
        </authorList>
    </citation>
    <scope>NUCLEOTIDE SEQUENCE [LARGE SCALE GENOMIC DNA]</scope>
</reference>
<gene>
    <name evidence="1" type="ORF">A2431_03345</name>
</gene>
<dbReference type="Pfam" id="PF13177">
    <property type="entry name" value="DNA_pol3_delta2"/>
    <property type="match status" value="1"/>
</dbReference>
<evidence type="ECO:0008006" key="3">
    <source>
        <dbReference type="Google" id="ProtNLM"/>
    </source>
</evidence>
<sequence>MHHANIILSDKDCRDSIYDILIKELNFNVSANPDFLLMEGEPFGIGEARDLERWAIGKPLTGESKVCLIITKTLTSEAQNALLKVLEEPTAGTYFFINLENLGGLLPTIISRVMILDNISETKAHGEKSKSDVSKFLNSKIGDRLAVVRSLAKKENKNDMKEFIKNLEEIAYKEKASANQMKNILTAKIFARARGSSPKVLLEWLSGVL</sequence>